<sequence>MSWNRPPGGNPPGHPIRHNPGFGPNPPDPVRQAAISRAMHHAMISRSAAEGQSQTSILAPDGEYASQAEMEQAMRERFQDELDRQARTQAELQAFGVPADDFQDDYIDVEEEKMPDIMIGESRDEKTSYKRFKFSKSYMAGHFDGQDPYDISQEMSQLNISLKHNSGDLIAALSQNLELAIELGKHLRPRDILSLYIASRDFRRAVSGHFLSSIRMWVDFKAPEAGKIFNWRLYRPHLIRDPVGRQWQDQIPHLSFQLGSREANEVRLVPGLKYLQLVLGRDRYIREIIAIMARMGFLMPKTMYSTLCRMWLLMDVSTTFQRRSMLINEKLWTDQHLYNSQMFFVKLAMAFNHPFYYPMEHDMVQLFLGQRSLYPLWQCLMRKKYRTLSELMEMKARYNLDFPFDAWFAQRGREKLTAVYGVPIREVGKGHLEGWGKGTLHLARPDELIPVEAVIRRLQLHDHLHQMIVWGYIDFETGENIVPTEEDIYISDEETEAPDLESVDHWQRRHALKKRWNELTPEEQQELKDYDEDERLRAMAWSGIDEDDPEHWESESDDEETEEYDPDAEIDRGYRMPIQPKDQPSTVPALEDAEGWQNMCAETLLTSAPEVTDAEVEKIKAWKTAASQQMRQGWNPQRMLTDNSYLIADLPQGLVGTGPRAQLREDDDDDD</sequence>
<dbReference type="Proteomes" id="UP000635477">
    <property type="component" value="Unassembled WGS sequence"/>
</dbReference>
<feature type="compositionally biased region" description="Acidic residues" evidence="1">
    <location>
        <begin position="544"/>
        <end position="566"/>
    </location>
</feature>
<evidence type="ECO:0000256" key="1">
    <source>
        <dbReference type="SAM" id="MobiDB-lite"/>
    </source>
</evidence>
<dbReference type="OrthoDB" id="4966at2759"/>
<feature type="region of interest" description="Disordered" evidence="1">
    <location>
        <begin position="541"/>
        <end position="566"/>
    </location>
</feature>
<reference evidence="2" key="1">
    <citation type="journal article" date="2020" name="BMC Genomics">
        <title>Correction to: Identification and distribution of gene clusters required for synthesis of sphingolipid metabolism inhibitors in diverse species of the filamentous fungus Fusarium.</title>
        <authorList>
            <person name="Kim H.S."/>
            <person name="Lohmar J.M."/>
            <person name="Busman M."/>
            <person name="Brown D.W."/>
            <person name="Naumann T.A."/>
            <person name="Divon H.H."/>
            <person name="Lysoe E."/>
            <person name="Uhlig S."/>
            <person name="Proctor R.H."/>
        </authorList>
    </citation>
    <scope>NUCLEOTIDE SEQUENCE</scope>
    <source>
        <strain evidence="2">NRRL 22465</strain>
    </source>
</reference>
<organism evidence="2 3">
    <name type="scientific">Fusarium zealandicum</name>
    <dbReference type="NCBI Taxonomy" id="1053134"/>
    <lineage>
        <taxon>Eukaryota</taxon>
        <taxon>Fungi</taxon>
        <taxon>Dikarya</taxon>
        <taxon>Ascomycota</taxon>
        <taxon>Pezizomycotina</taxon>
        <taxon>Sordariomycetes</taxon>
        <taxon>Hypocreomycetidae</taxon>
        <taxon>Hypocreales</taxon>
        <taxon>Nectriaceae</taxon>
        <taxon>Fusarium</taxon>
        <taxon>Fusarium staphyleae species complex</taxon>
    </lineage>
</organism>
<proteinExistence type="predicted"/>
<dbReference type="EMBL" id="JABEYC010000087">
    <property type="protein sequence ID" value="KAF4983027.1"/>
    <property type="molecule type" value="Genomic_DNA"/>
</dbReference>
<comment type="caution">
    <text evidence="2">The sequence shown here is derived from an EMBL/GenBank/DDBJ whole genome shotgun (WGS) entry which is preliminary data.</text>
</comment>
<dbReference type="AlphaFoldDB" id="A0A8H4USY8"/>
<evidence type="ECO:0000313" key="2">
    <source>
        <dbReference type="EMBL" id="KAF4983027.1"/>
    </source>
</evidence>
<accession>A0A8H4USY8</accession>
<feature type="region of interest" description="Disordered" evidence="1">
    <location>
        <begin position="1"/>
        <end position="31"/>
    </location>
</feature>
<protein>
    <submittedName>
        <fullName evidence="2">Uncharacterized protein</fullName>
    </submittedName>
</protein>
<evidence type="ECO:0000313" key="3">
    <source>
        <dbReference type="Proteomes" id="UP000635477"/>
    </source>
</evidence>
<feature type="region of interest" description="Disordered" evidence="1">
    <location>
        <begin position="651"/>
        <end position="671"/>
    </location>
</feature>
<reference evidence="2" key="2">
    <citation type="submission" date="2020-05" db="EMBL/GenBank/DDBJ databases">
        <authorList>
            <person name="Kim H.-S."/>
            <person name="Proctor R.H."/>
            <person name="Brown D.W."/>
        </authorList>
    </citation>
    <scope>NUCLEOTIDE SEQUENCE</scope>
    <source>
        <strain evidence="2">NRRL 22465</strain>
    </source>
</reference>
<keyword evidence="3" id="KW-1185">Reference proteome</keyword>
<gene>
    <name evidence="2" type="ORF">FZEAL_1472</name>
</gene>
<name>A0A8H4USY8_9HYPO</name>